<keyword evidence="6" id="KW-1185">Reference proteome</keyword>
<comment type="similarity">
    <text evidence="1">Belongs to the type-I restriction system S methylase family.</text>
</comment>
<dbReference type="Gene3D" id="3.90.220.20">
    <property type="entry name" value="DNA methylase specificity domains"/>
    <property type="match status" value="2"/>
</dbReference>
<keyword evidence="5" id="KW-0255">Endonuclease</keyword>
<organism evidence="5 6">
    <name type="scientific">Campylobacter portucalensis</name>
    <dbReference type="NCBI Taxonomy" id="2608384"/>
    <lineage>
        <taxon>Bacteria</taxon>
        <taxon>Pseudomonadati</taxon>
        <taxon>Campylobacterota</taxon>
        <taxon>Epsilonproteobacteria</taxon>
        <taxon>Campylobacterales</taxon>
        <taxon>Campylobacteraceae</taxon>
        <taxon>Campylobacter</taxon>
    </lineage>
</organism>
<evidence type="ECO:0000256" key="3">
    <source>
        <dbReference type="ARBA" id="ARBA00023125"/>
    </source>
</evidence>
<dbReference type="InterPro" id="IPR000055">
    <property type="entry name" value="Restrct_endonuc_typeI_TRD"/>
</dbReference>
<dbReference type="InterPro" id="IPR044946">
    <property type="entry name" value="Restrct_endonuc_typeI_TRD_sf"/>
</dbReference>
<accession>A0A6L5WMC9</accession>
<dbReference type="AlphaFoldDB" id="A0A6L5WMC9"/>
<feature type="domain" description="Type I restriction modification DNA specificity" evidence="4">
    <location>
        <begin position="3"/>
        <end position="180"/>
    </location>
</feature>
<dbReference type="RefSeq" id="WP_326833128.1">
    <property type="nucleotide sequence ID" value="NZ_VWSJ01000031.1"/>
</dbReference>
<keyword evidence="3" id="KW-0238">DNA-binding</keyword>
<protein>
    <submittedName>
        <fullName evidence="5">Restriction endonuclease subunit S</fullName>
    </submittedName>
</protein>
<dbReference type="PANTHER" id="PTHR30408">
    <property type="entry name" value="TYPE-1 RESTRICTION ENZYME ECOKI SPECIFICITY PROTEIN"/>
    <property type="match status" value="1"/>
</dbReference>
<dbReference type="EMBL" id="VWSJ01000031">
    <property type="protein sequence ID" value="MSN96983.1"/>
    <property type="molecule type" value="Genomic_DNA"/>
</dbReference>
<comment type="caution">
    <text evidence="5">The sequence shown here is derived from an EMBL/GenBank/DDBJ whole genome shotgun (WGS) entry which is preliminary data.</text>
</comment>
<keyword evidence="2" id="KW-0680">Restriction system</keyword>
<dbReference type="GO" id="GO:0009307">
    <property type="term" value="P:DNA restriction-modification system"/>
    <property type="evidence" value="ECO:0007669"/>
    <property type="project" value="UniProtKB-KW"/>
</dbReference>
<keyword evidence="5" id="KW-0378">Hydrolase</keyword>
<evidence type="ECO:0000313" key="5">
    <source>
        <dbReference type="EMBL" id="MSN96983.1"/>
    </source>
</evidence>
<dbReference type="SUPFAM" id="SSF116734">
    <property type="entry name" value="DNA methylase specificity domain"/>
    <property type="match status" value="2"/>
</dbReference>
<name>A0A6L5WMC9_9BACT</name>
<evidence type="ECO:0000259" key="4">
    <source>
        <dbReference type="Pfam" id="PF01420"/>
    </source>
</evidence>
<dbReference type="Pfam" id="PF01420">
    <property type="entry name" value="Methylase_S"/>
    <property type="match status" value="2"/>
</dbReference>
<evidence type="ECO:0000256" key="1">
    <source>
        <dbReference type="ARBA" id="ARBA00010923"/>
    </source>
</evidence>
<proteinExistence type="inferred from homology"/>
<dbReference type="GO" id="GO:0004519">
    <property type="term" value="F:endonuclease activity"/>
    <property type="evidence" value="ECO:0007669"/>
    <property type="project" value="UniProtKB-KW"/>
</dbReference>
<dbReference type="GO" id="GO:0003677">
    <property type="term" value="F:DNA binding"/>
    <property type="evidence" value="ECO:0007669"/>
    <property type="project" value="UniProtKB-KW"/>
</dbReference>
<gene>
    <name evidence="5" type="ORF">F1B92_07395</name>
</gene>
<evidence type="ECO:0000256" key="2">
    <source>
        <dbReference type="ARBA" id="ARBA00022747"/>
    </source>
</evidence>
<reference evidence="5 6" key="1">
    <citation type="submission" date="2019-09" db="EMBL/GenBank/DDBJ databases">
        <authorList>
            <person name="Silva M."/>
            <person name="Pereira G."/>
            <person name="Lopes-Da-Costa L."/>
            <person name="Silva E."/>
        </authorList>
    </citation>
    <scope>NUCLEOTIDE SEQUENCE [LARGE SCALE GENOMIC DNA]</scope>
    <source>
        <strain evidence="5 6">FMV-PI01</strain>
    </source>
</reference>
<feature type="domain" description="Type I restriction modification DNA specificity" evidence="4">
    <location>
        <begin position="223"/>
        <end position="342"/>
    </location>
</feature>
<dbReference type="Proteomes" id="UP000476338">
    <property type="component" value="Unassembled WGS sequence"/>
</dbReference>
<sequence length="367" mass="42122">MRKYKLSDLAKINSFSLLGKNKITEVKYLDTSNLISNEIVNFKIFKIGEGKIPSRAKRKVKQNTILYSTVRPNQKHFGILKNLDFSNILVSTGFCTIDVDDNIADPDFIYYYITQDIMVEKMQSLAEQSTTSYPSITPNDIKNIDINLPQIDIQRKVGKILSNIENKIKLNNKINDNLEKQMHLIFKDIMAKSTNNKIKGEFIVAKNLTQVITGKEDANFSVKNGRYKFFTCSNEPLKCDEYKFNNSSVLIAGNGDFNVKHYTGKFNAYQRTYVLTPKKDYYALLYLSCAERINTFKSKSTGSIVKFITKNDIENIPVFIPKDKNILNRLNKLLSLKEKKSKENEYLESLKDFLLPLLMNAQATISD</sequence>
<keyword evidence="5" id="KW-0540">Nuclease</keyword>
<evidence type="ECO:0000313" key="6">
    <source>
        <dbReference type="Proteomes" id="UP000476338"/>
    </source>
</evidence>
<reference evidence="5 6" key="2">
    <citation type="submission" date="2020-03" db="EMBL/GenBank/DDBJ databases">
        <title>Campylobacter portucalensis sp. nov., a new species of Campylobacter isolated from the reproductive tract of bulls.</title>
        <authorList>
            <person name="Silva M.F."/>
            <person name="Pereira G."/>
            <person name="Carneiro C."/>
            <person name="Hemphill A."/>
            <person name="Mateus L."/>
            <person name="Lopes-Da-Costa L."/>
            <person name="Silva E."/>
        </authorList>
    </citation>
    <scope>NUCLEOTIDE SEQUENCE [LARGE SCALE GENOMIC DNA]</scope>
    <source>
        <strain evidence="5 6">FMV-PI01</strain>
    </source>
</reference>
<dbReference type="PANTHER" id="PTHR30408:SF13">
    <property type="entry name" value="TYPE I RESTRICTION ENZYME HINDI SPECIFICITY SUBUNIT"/>
    <property type="match status" value="1"/>
</dbReference>
<dbReference type="InterPro" id="IPR052021">
    <property type="entry name" value="Type-I_RS_S_subunit"/>
</dbReference>